<keyword evidence="3" id="KW-1185">Reference proteome</keyword>
<evidence type="ECO:0000313" key="3">
    <source>
        <dbReference type="Proteomes" id="UP000219565"/>
    </source>
</evidence>
<proteinExistence type="predicted"/>
<sequence length="173" mass="19476">MPASSHDILRWQFDLTWSLARYHFDALTPEDFHWEPGPLIWTVHRGADGNWRPDWAEVEPDPIPVPTVAWLTWHIDWWWSTALAHIEGRTPTPREEVFWAGDAALTRLDDLRVGWSTALEAADPDAPAAYPWPADAGLTVTHLAAWVNAELMKNAAEIGQLRLLRAASLACGV</sequence>
<dbReference type="STRING" id="1379680.GCA_001612615_06743"/>
<accession>A0A285LY00</accession>
<dbReference type="EMBL" id="OBEG01000010">
    <property type="protein sequence ID" value="SNY89804.1"/>
    <property type="molecule type" value="Genomic_DNA"/>
</dbReference>
<protein>
    <submittedName>
        <fullName evidence="2">DinB superfamily protein</fullName>
    </submittedName>
</protein>
<name>A0A285LY00_9NOCA</name>
<dbReference type="RefSeq" id="WP_245910666.1">
    <property type="nucleotide sequence ID" value="NZ_JAMTCW010000014.1"/>
</dbReference>
<gene>
    <name evidence="2" type="ORF">SAMN04244553_0120</name>
</gene>
<feature type="domain" description="DinB-like" evidence="1">
    <location>
        <begin position="12"/>
        <end position="158"/>
    </location>
</feature>
<dbReference type="Proteomes" id="UP000219565">
    <property type="component" value="Unassembled WGS sequence"/>
</dbReference>
<dbReference type="Pfam" id="PF12867">
    <property type="entry name" value="DinB_2"/>
    <property type="match status" value="1"/>
</dbReference>
<organism evidence="2 3">
    <name type="scientific">Nocardia amikacinitolerans</name>
    <dbReference type="NCBI Taxonomy" id="756689"/>
    <lineage>
        <taxon>Bacteria</taxon>
        <taxon>Bacillati</taxon>
        <taxon>Actinomycetota</taxon>
        <taxon>Actinomycetes</taxon>
        <taxon>Mycobacteriales</taxon>
        <taxon>Nocardiaceae</taxon>
        <taxon>Nocardia</taxon>
    </lineage>
</organism>
<dbReference type="AlphaFoldDB" id="A0A285LY00"/>
<reference evidence="3" key="1">
    <citation type="submission" date="2017-09" db="EMBL/GenBank/DDBJ databases">
        <authorList>
            <person name="Varghese N."/>
            <person name="Submissions S."/>
        </authorList>
    </citation>
    <scope>NUCLEOTIDE SEQUENCE [LARGE SCALE GENOMIC DNA]</scope>
    <source>
        <strain evidence="3">DSM 45537</strain>
    </source>
</reference>
<dbReference type="InterPro" id="IPR024775">
    <property type="entry name" value="DinB-like"/>
</dbReference>
<evidence type="ECO:0000313" key="2">
    <source>
        <dbReference type="EMBL" id="SNY89804.1"/>
    </source>
</evidence>
<evidence type="ECO:0000259" key="1">
    <source>
        <dbReference type="Pfam" id="PF12867"/>
    </source>
</evidence>